<dbReference type="InterPro" id="IPR017452">
    <property type="entry name" value="GPCR_Rhodpsn_7TM"/>
</dbReference>
<accession>A0AAV4FRP6</accession>
<dbReference type="PANTHER" id="PTHR46641">
    <property type="entry name" value="FMRFAMIDE RECEPTOR-RELATED"/>
    <property type="match status" value="1"/>
</dbReference>
<evidence type="ECO:0000256" key="3">
    <source>
        <dbReference type="ARBA" id="ARBA00022989"/>
    </source>
</evidence>
<feature type="transmembrane region" description="Helical" evidence="6">
    <location>
        <begin position="398"/>
        <end position="421"/>
    </location>
</feature>
<keyword evidence="9" id="KW-1185">Reference proteome</keyword>
<comment type="subcellular location">
    <subcellularLocation>
        <location evidence="1">Membrane</location>
    </subcellularLocation>
</comment>
<evidence type="ECO:0000256" key="6">
    <source>
        <dbReference type="SAM" id="Phobius"/>
    </source>
</evidence>
<name>A0AAV4FRP6_9GAST</name>
<keyword evidence="4 6" id="KW-0472">Membrane</keyword>
<dbReference type="PANTHER" id="PTHR46641:SF25">
    <property type="entry name" value="CNMAMIDE RECEPTOR-RELATED"/>
    <property type="match status" value="1"/>
</dbReference>
<evidence type="ECO:0000259" key="7">
    <source>
        <dbReference type="PROSITE" id="PS50262"/>
    </source>
</evidence>
<dbReference type="Proteomes" id="UP000762676">
    <property type="component" value="Unassembled WGS sequence"/>
</dbReference>
<sequence length="489" mass="53891">MENLVVYNISGASQGLNGSHISGESKHILDMSSIRGDNLNGSSAEKGDNSQDLSFFFSATPGSNFTTPGRGNVPSGFFKPPEASSFQKFAMPVVLSVGFLGGIALVCVFMKTPLRRSALANYLTAAGVTNTVYLLCSGVMWLTIHQGIQLRNVIGICQLTTFSLHLSKFLATWYLVLAHLERFVYQFSSRTAASNGPRPYQMRGSRPWPNGAAGGRALVNSRVRKWCGRFRAKCVIIVVFIFSMVGYLHFIWTYMIIGGKCMPMLESLKHILLLQKVEVFVSTFLPIVIIVVVDISLLIQLMHRLSIRLVTRTSTPSRSPTSQRSRMTTTSDVEWRGEYTLASAGRNGNGTGAAPQNSRGNGRNSPHSSGSRSPSSSRSGEKKLLPPELDLSQEQGRATAVVILEGLLFLTVQIPFLAMAIKSQPGKPTRKVQEIQTLIEECVKVNAAVGFFLYFLMLSTFRKGFFYLILCCCRRRNKDQKNSLQETSV</sequence>
<evidence type="ECO:0000256" key="5">
    <source>
        <dbReference type="SAM" id="MobiDB-lite"/>
    </source>
</evidence>
<gene>
    <name evidence="8" type="ORF">ElyMa_003935500</name>
</gene>
<feature type="transmembrane region" description="Helical" evidence="6">
    <location>
        <begin position="162"/>
        <end position="180"/>
    </location>
</feature>
<dbReference type="PROSITE" id="PS50262">
    <property type="entry name" value="G_PROTEIN_RECEP_F1_2"/>
    <property type="match status" value="1"/>
</dbReference>
<feature type="transmembrane region" description="Helical" evidence="6">
    <location>
        <begin position="89"/>
        <end position="110"/>
    </location>
</feature>
<feature type="domain" description="G-protein coupled receptors family 1 profile" evidence="7">
    <location>
        <begin position="101"/>
        <end position="454"/>
    </location>
</feature>
<dbReference type="GO" id="GO:0016020">
    <property type="term" value="C:membrane"/>
    <property type="evidence" value="ECO:0007669"/>
    <property type="project" value="UniProtKB-SubCell"/>
</dbReference>
<dbReference type="InterPro" id="IPR052954">
    <property type="entry name" value="GPCR-Ligand_Int"/>
</dbReference>
<evidence type="ECO:0000256" key="1">
    <source>
        <dbReference type="ARBA" id="ARBA00004370"/>
    </source>
</evidence>
<feature type="compositionally biased region" description="Low complexity" evidence="5">
    <location>
        <begin position="357"/>
        <end position="378"/>
    </location>
</feature>
<evidence type="ECO:0000256" key="4">
    <source>
        <dbReference type="ARBA" id="ARBA00023136"/>
    </source>
</evidence>
<feature type="region of interest" description="Disordered" evidence="5">
    <location>
        <begin position="342"/>
        <end position="389"/>
    </location>
</feature>
<evidence type="ECO:0000313" key="9">
    <source>
        <dbReference type="Proteomes" id="UP000762676"/>
    </source>
</evidence>
<feature type="transmembrane region" description="Helical" evidence="6">
    <location>
        <begin position="234"/>
        <end position="257"/>
    </location>
</feature>
<evidence type="ECO:0000256" key="2">
    <source>
        <dbReference type="ARBA" id="ARBA00022692"/>
    </source>
</evidence>
<dbReference type="AlphaFoldDB" id="A0AAV4FRP6"/>
<dbReference type="EMBL" id="BMAT01007994">
    <property type="protein sequence ID" value="GFR76018.1"/>
    <property type="molecule type" value="Genomic_DNA"/>
</dbReference>
<keyword evidence="2 6" id="KW-0812">Transmembrane</keyword>
<feature type="transmembrane region" description="Helical" evidence="6">
    <location>
        <begin position="277"/>
        <end position="299"/>
    </location>
</feature>
<feature type="region of interest" description="Disordered" evidence="5">
    <location>
        <begin position="312"/>
        <end position="331"/>
    </location>
</feature>
<reference evidence="8 9" key="1">
    <citation type="journal article" date="2021" name="Elife">
        <title>Chloroplast acquisition without the gene transfer in kleptoplastic sea slugs, Plakobranchus ocellatus.</title>
        <authorList>
            <person name="Maeda T."/>
            <person name="Takahashi S."/>
            <person name="Yoshida T."/>
            <person name="Shimamura S."/>
            <person name="Takaki Y."/>
            <person name="Nagai Y."/>
            <person name="Toyoda A."/>
            <person name="Suzuki Y."/>
            <person name="Arimoto A."/>
            <person name="Ishii H."/>
            <person name="Satoh N."/>
            <person name="Nishiyama T."/>
            <person name="Hasebe M."/>
            <person name="Maruyama T."/>
            <person name="Minagawa J."/>
            <person name="Obokata J."/>
            <person name="Shigenobu S."/>
        </authorList>
    </citation>
    <scope>NUCLEOTIDE SEQUENCE [LARGE SCALE GENOMIC DNA]</scope>
</reference>
<feature type="transmembrane region" description="Helical" evidence="6">
    <location>
        <begin position="122"/>
        <end position="142"/>
    </location>
</feature>
<dbReference type="SUPFAM" id="SSF81321">
    <property type="entry name" value="Family A G protein-coupled receptor-like"/>
    <property type="match status" value="1"/>
</dbReference>
<comment type="caution">
    <text evidence="8">The sequence shown here is derived from an EMBL/GenBank/DDBJ whole genome shotgun (WGS) entry which is preliminary data.</text>
</comment>
<organism evidence="8 9">
    <name type="scientific">Elysia marginata</name>
    <dbReference type="NCBI Taxonomy" id="1093978"/>
    <lineage>
        <taxon>Eukaryota</taxon>
        <taxon>Metazoa</taxon>
        <taxon>Spiralia</taxon>
        <taxon>Lophotrochozoa</taxon>
        <taxon>Mollusca</taxon>
        <taxon>Gastropoda</taxon>
        <taxon>Heterobranchia</taxon>
        <taxon>Euthyneura</taxon>
        <taxon>Panpulmonata</taxon>
        <taxon>Sacoglossa</taxon>
        <taxon>Placobranchoidea</taxon>
        <taxon>Plakobranchidae</taxon>
        <taxon>Elysia</taxon>
    </lineage>
</organism>
<feature type="transmembrane region" description="Helical" evidence="6">
    <location>
        <begin position="451"/>
        <end position="473"/>
    </location>
</feature>
<dbReference type="Gene3D" id="1.20.1070.10">
    <property type="entry name" value="Rhodopsin 7-helix transmembrane proteins"/>
    <property type="match status" value="1"/>
</dbReference>
<protein>
    <submittedName>
        <fullName evidence="8">Orphan G-protein coupled receptor 45</fullName>
    </submittedName>
</protein>
<keyword evidence="8" id="KW-0675">Receptor</keyword>
<keyword evidence="3 6" id="KW-1133">Transmembrane helix</keyword>
<evidence type="ECO:0000313" key="8">
    <source>
        <dbReference type="EMBL" id="GFR76018.1"/>
    </source>
</evidence>
<proteinExistence type="predicted"/>